<dbReference type="PANTHER" id="PTHR47481">
    <property type="match status" value="1"/>
</dbReference>
<proteinExistence type="predicted"/>
<name>A0A5N5GBL7_9ROSA</name>
<accession>A0A5N5GBL7</accession>
<evidence type="ECO:0000313" key="1">
    <source>
        <dbReference type="EMBL" id="KAB2611151.1"/>
    </source>
</evidence>
<evidence type="ECO:0000313" key="2">
    <source>
        <dbReference type="Proteomes" id="UP000327157"/>
    </source>
</evidence>
<dbReference type="OrthoDB" id="1845088at2759"/>
<dbReference type="PANTHER" id="PTHR47481:SF30">
    <property type="entry name" value="CCHC-TYPE DOMAIN-CONTAINING PROTEIN"/>
    <property type="match status" value="1"/>
</dbReference>
<organism evidence="1 2">
    <name type="scientific">Pyrus ussuriensis x Pyrus communis</name>
    <dbReference type="NCBI Taxonomy" id="2448454"/>
    <lineage>
        <taxon>Eukaryota</taxon>
        <taxon>Viridiplantae</taxon>
        <taxon>Streptophyta</taxon>
        <taxon>Embryophyta</taxon>
        <taxon>Tracheophyta</taxon>
        <taxon>Spermatophyta</taxon>
        <taxon>Magnoliopsida</taxon>
        <taxon>eudicotyledons</taxon>
        <taxon>Gunneridae</taxon>
        <taxon>Pentapetalae</taxon>
        <taxon>rosids</taxon>
        <taxon>fabids</taxon>
        <taxon>Rosales</taxon>
        <taxon>Rosaceae</taxon>
        <taxon>Amygdaloideae</taxon>
        <taxon>Maleae</taxon>
        <taxon>Pyrus</taxon>
    </lineage>
</organism>
<dbReference type="EMBL" id="SMOL01000487">
    <property type="protein sequence ID" value="KAB2611151.1"/>
    <property type="molecule type" value="Genomic_DNA"/>
</dbReference>
<dbReference type="Proteomes" id="UP000327157">
    <property type="component" value="Chromosome 17"/>
</dbReference>
<comment type="caution">
    <text evidence="1">The sequence shown here is derived from an EMBL/GenBank/DDBJ whole genome shotgun (WGS) entry which is preliminary data.</text>
</comment>
<gene>
    <name evidence="1" type="ORF">D8674_019183</name>
</gene>
<dbReference type="AlphaFoldDB" id="A0A5N5GBL7"/>
<reference evidence="1 2" key="3">
    <citation type="submission" date="2019-11" db="EMBL/GenBank/DDBJ databases">
        <title>A de novo genome assembly of a pear dwarfing rootstock.</title>
        <authorList>
            <person name="Wang F."/>
            <person name="Wang J."/>
            <person name="Li S."/>
            <person name="Zhang Y."/>
            <person name="Fang M."/>
            <person name="Ma L."/>
            <person name="Zhao Y."/>
            <person name="Jiang S."/>
        </authorList>
    </citation>
    <scope>NUCLEOTIDE SEQUENCE [LARGE SCALE GENOMIC DNA]</scope>
    <source>
        <strain evidence="1">S2</strain>
        <tissue evidence="1">Leaf</tissue>
    </source>
</reference>
<protein>
    <submittedName>
        <fullName evidence="1">Uncharacterized protein</fullName>
    </submittedName>
</protein>
<keyword evidence="2" id="KW-1185">Reference proteome</keyword>
<sequence>MASSDSFSSALPTFVIPNVSNFLTINLDRTNYPLWHAQILPLLCSRNLVSFIDGTSKCPSAFLKDTAGNITINQDAMVISWINNSLHPTVLATLIGKTSSHPAWTSLREHYASTSIGRLLQLKSDLMNTHAVIHRLLIFWIM</sequence>
<reference evidence="1 2" key="1">
    <citation type="submission" date="2019-09" db="EMBL/GenBank/DDBJ databases">
        <authorList>
            <person name="Ou C."/>
        </authorList>
    </citation>
    <scope>NUCLEOTIDE SEQUENCE [LARGE SCALE GENOMIC DNA]</scope>
    <source>
        <strain evidence="1">S2</strain>
        <tissue evidence="1">Leaf</tissue>
    </source>
</reference>
<reference evidence="2" key="2">
    <citation type="submission" date="2019-10" db="EMBL/GenBank/DDBJ databases">
        <title>A de novo genome assembly of a pear dwarfing rootstock.</title>
        <authorList>
            <person name="Wang F."/>
            <person name="Wang J."/>
            <person name="Li S."/>
            <person name="Zhang Y."/>
            <person name="Fang M."/>
            <person name="Ma L."/>
            <person name="Zhao Y."/>
            <person name="Jiang S."/>
        </authorList>
    </citation>
    <scope>NUCLEOTIDE SEQUENCE [LARGE SCALE GENOMIC DNA]</scope>
</reference>